<keyword evidence="4" id="KW-0325">Glycoprotein</keyword>
<dbReference type="CDD" id="cd16147">
    <property type="entry name" value="G6S"/>
    <property type="match status" value="1"/>
</dbReference>
<evidence type="ECO:0000256" key="6">
    <source>
        <dbReference type="PIRSR" id="PIRSR000972-50"/>
    </source>
</evidence>
<dbReference type="PANTHER" id="PTHR43108">
    <property type="entry name" value="N-ACETYLGLUCOSAMINE-6-SULFATASE FAMILY MEMBER"/>
    <property type="match status" value="1"/>
</dbReference>
<organism evidence="9 10">
    <name type="scientific">Pestalotiopsis fici (strain W106-1 / CGMCC3.15140)</name>
    <dbReference type="NCBI Taxonomy" id="1229662"/>
    <lineage>
        <taxon>Eukaryota</taxon>
        <taxon>Fungi</taxon>
        <taxon>Dikarya</taxon>
        <taxon>Ascomycota</taxon>
        <taxon>Pezizomycotina</taxon>
        <taxon>Sordariomycetes</taxon>
        <taxon>Xylariomycetidae</taxon>
        <taxon>Amphisphaeriales</taxon>
        <taxon>Sporocadaceae</taxon>
        <taxon>Pestalotiopsis</taxon>
    </lineage>
</organism>
<evidence type="ECO:0000313" key="9">
    <source>
        <dbReference type="EMBL" id="ETS86889.1"/>
    </source>
</evidence>
<sequence>MSLFTRMLLASTALARLVAASTAASDSHGSDPSPPASQKPNFIFIMTDDQDLHLNSLDYMPAVRRHFTEKGTTFDKHYTTVSLCCPSRVTLFTGRAAHNTNVTDIVPPYGGYSQFIAEGWNDNYLPVWLQAEGYNTYISGKLMNGFSDHNYDKPPPKGWTSRDLFVEPNTYVYYNASMQRDKEEPKYYPHNYSTDLVGDKAVHFLDHAIDSDKPFFLAVTPVGPHSESVPDGFSHPVPAHRHEHMFPGLKAPRTSNFNPDVPSGGGWIKTLDQLNDTVVDYLDDWYRNRILALQSVDDMINDILRRMEKDKDVLDNTYLIYTSDNGYHVGQHRLAPGKTCPIEEDINIPFIIRGPGIDAGKTVSIPTTHTDLVPTLFQLAGIPLQDEFDGEPMPVTSEQIEACEHKNEHVGVEYWGIGIPEGKYDGTGALMVGGGGLFNTYKAARVISDDYNIAYIVWCLNEHELYDMTVDPGQMNNLYGENGTINGWQIPQLTNRIDALVLTLKACKGSVCTRPWETLHPQGDVHNLAEAMDPKFDDFYRDEAKVTYSACMKGYLPDFEGVLYPTPFSTSANYSSAEPQLRIPRWAA</sequence>
<reference evidence="10" key="1">
    <citation type="journal article" date="2015" name="BMC Genomics">
        <title>Genomic and transcriptomic analysis of the endophytic fungus Pestalotiopsis fici reveals its lifestyle and high potential for synthesis of natural products.</title>
        <authorList>
            <person name="Wang X."/>
            <person name="Zhang X."/>
            <person name="Liu L."/>
            <person name="Xiang M."/>
            <person name="Wang W."/>
            <person name="Sun X."/>
            <person name="Che Y."/>
            <person name="Guo L."/>
            <person name="Liu G."/>
            <person name="Guo L."/>
            <person name="Wang C."/>
            <person name="Yin W.B."/>
            <person name="Stadler M."/>
            <person name="Zhang X."/>
            <person name="Liu X."/>
        </authorList>
    </citation>
    <scope>NUCLEOTIDE SEQUENCE [LARGE SCALE GENOMIC DNA]</scope>
    <source>
        <strain evidence="10">W106-1 / CGMCC3.15140</strain>
    </source>
</reference>
<dbReference type="eggNOG" id="KOG3731">
    <property type="taxonomic scope" value="Eukaryota"/>
</dbReference>
<dbReference type="GO" id="GO:0008449">
    <property type="term" value="F:N-acetylglucosamine-6-sulfatase activity"/>
    <property type="evidence" value="ECO:0007669"/>
    <property type="project" value="TreeGrafter"/>
</dbReference>
<dbReference type="SUPFAM" id="SSF53649">
    <property type="entry name" value="Alkaline phosphatase-like"/>
    <property type="match status" value="1"/>
</dbReference>
<protein>
    <recommendedName>
        <fullName evidence="5">Arylsulfatase</fullName>
        <shortName evidence="5">AS</shortName>
        <ecNumber evidence="5">3.1.6.1</ecNumber>
    </recommendedName>
    <alternativeName>
        <fullName evidence="5">Aryl-sulfate sulphohydrolase</fullName>
    </alternativeName>
</protein>
<dbReference type="KEGG" id="pfy:PFICI_00717"/>
<dbReference type="OrthoDB" id="96314at2759"/>
<dbReference type="GO" id="GO:0004065">
    <property type="term" value="F:arylsulfatase activity"/>
    <property type="evidence" value="ECO:0007669"/>
    <property type="project" value="UniProtKB-UniRule"/>
</dbReference>
<dbReference type="InterPro" id="IPR000917">
    <property type="entry name" value="Sulfatase_N"/>
</dbReference>
<evidence type="ECO:0000256" key="2">
    <source>
        <dbReference type="ARBA" id="ARBA00022729"/>
    </source>
</evidence>
<dbReference type="PIRSF" id="PIRSF000972">
    <property type="entry name" value="Arylsulf_plant"/>
    <property type="match status" value="1"/>
</dbReference>
<evidence type="ECO:0000256" key="7">
    <source>
        <dbReference type="SAM" id="SignalP"/>
    </source>
</evidence>
<keyword evidence="2 7" id="KW-0732">Signal</keyword>
<accession>W3XLL4</accession>
<dbReference type="InterPro" id="IPR017850">
    <property type="entry name" value="Alkaline_phosphatase_core_sf"/>
</dbReference>
<name>W3XLL4_PESFW</name>
<evidence type="ECO:0000256" key="4">
    <source>
        <dbReference type="ARBA" id="ARBA00023180"/>
    </source>
</evidence>
<proteinExistence type="inferred from homology"/>
<dbReference type="RefSeq" id="XP_007827489.1">
    <property type="nucleotide sequence ID" value="XM_007829298.1"/>
</dbReference>
<feature type="chain" id="PRO_5004834775" description="Arylsulfatase" evidence="7">
    <location>
        <begin position="24"/>
        <end position="588"/>
    </location>
</feature>
<dbReference type="STRING" id="1229662.W3XLL4"/>
<comment type="catalytic activity">
    <reaction evidence="5">
        <text>an aryl sulfate + H2O = a phenol + sulfate + H(+)</text>
        <dbReference type="Rhea" id="RHEA:17261"/>
        <dbReference type="ChEBI" id="CHEBI:15377"/>
        <dbReference type="ChEBI" id="CHEBI:15378"/>
        <dbReference type="ChEBI" id="CHEBI:16189"/>
        <dbReference type="ChEBI" id="CHEBI:33853"/>
        <dbReference type="ChEBI" id="CHEBI:140317"/>
        <dbReference type="EC" id="3.1.6.1"/>
    </reaction>
</comment>
<dbReference type="GO" id="GO:0005539">
    <property type="term" value="F:glycosaminoglycan binding"/>
    <property type="evidence" value="ECO:0007669"/>
    <property type="project" value="TreeGrafter"/>
</dbReference>
<dbReference type="GeneID" id="19265730"/>
<feature type="modified residue" description="3-oxoalanine (Cys)" evidence="6">
    <location>
        <position position="84"/>
    </location>
</feature>
<dbReference type="Pfam" id="PF00884">
    <property type="entry name" value="Sulfatase"/>
    <property type="match status" value="1"/>
</dbReference>
<keyword evidence="3 5" id="KW-0378">Hydrolase</keyword>
<feature type="signal peptide" evidence="7">
    <location>
        <begin position="1"/>
        <end position="23"/>
    </location>
</feature>
<dbReference type="InterPro" id="IPR024607">
    <property type="entry name" value="Sulfatase_CS"/>
</dbReference>
<dbReference type="PROSITE" id="PS00523">
    <property type="entry name" value="SULFATASE_1"/>
    <property type="match status" value="1"/>
</dbReference>
<dbReference type="InParanoid" id="W3XLL4"/>
<dbReference type="FunFam" id="3.40.720.10:FF:000051">
    <property type="entry name" value="Arylsulfatase"/>
    <property type="match status" value="1"/>
</dbReference>
<dbReference type="Proteomes" id="UP000030651">
    <property type="component" value="Unassembled WGS sequence"/>
</dbReference>
<dbReference type="InterPro" id="IPR012083">
    <property type="entry name" value="Arylsulfatase"/>
</dbReference>
<dbReference type="Gene3D" id="3.40.720.10">
    <property type="entry name" value="Alkaline Phosphatase, subunit A"/>
    <property type="match status" value="1"/>
</dbReference>
<evidence type="ECO:0000259" key="8">
    <source>
        <dbReference type="Pfam" id="PF00884"/>
    </source>
</evidence>
<evidence type="ECO:0000256" key="5">
    <source>
        <dbReference type="PIRNR" id="PIRNR000972"/>
    </source>
</evidence>
<feature type="domain" description="Sulfatase N-terminal" evidence="8">
    <location>
        <begin position="40"/>
        <end position="382"/>
    </location>
</feature>
<dbReference type="AlphaFoldDB" id="W3XLL4"/>
<dbReference type="EC" id="3.1.6.1" evidence="5"/>
<dbReference type="GO" id="GO:0018958">
    <property type="term" value="P:phenol-containing compound metabolic process"/>
    <property type="evidence" value="ECO:0007669"/>
    <property type="project" value="InterPro"/>
</dbReference>
<evidence type="ECO:0000313" key="10">
    <source>
        <dbReference type="Proteomes" id="UP000030651"/>
    </source>
</evidence>
<gene>
    <name evidence="9" type="ORF">PFICI_00717</name>
</gene>
<dbReference type="EMBL" id="KI912109">
    <property type="protein sequence ID" value="ETS86889.1"/>
    <property type="molecule type" value="Genomic_DNA"/>
</dbReference>
<dbReference type="OMA" id="ENSCAYE"/>
<evidence type="ECO:0000256" key="3">
    <source>
        <dbReference type="ARBA" id="ARBA00022801"/>
    </source>
</evidence>
<comment type="PTM">
    <text evidence="6">The conversion to 3-oxoalanine (also known as C-formylglycine, FGly), of a serine or cysteine residue in prokaryotes and of a cysteine residue in eukaryotes, is critical for catalytic activity.</text>
</comment>
<dbReference type="PANTHER" id="PTHR43108:SF8">
    <property type="entry name" value="SD21168P"/>
    <property type="match status" value="1"/>
</dbReference>
<dbReference type="HOGENOM" id="CLU_006332_4_0_1"/>
<comment type="similarity">
    <text evidence="1 5">Belongs to the sulfatase family.</text>
</comment>
<keyword evidence="10" id="KW-1185">Reference proteome</keyword>
<evidence type="ECO:0000256" key="1">
    <source>
        <dbReference type="ARBA" id="ARBA00008779"/>
    </source>
</evidence>